<dbReference type="SUPFAM" id="SSF69000">
    <property type="entry name" value="FAD-dependent thiol oxidase"/>
    <property type="match status" value="1"/>
</dbReference>
<sequence length="1212" mass="137860">MAKMCSGGVMTETRLDVLLLSPHLRPPISQLYLREATGFYASRIHYFKGKNWQIRSLKDGPGCFFIVPVIVNTGGSAYNRPIVSDVLLKHFIPKFDRAIWGEKSTKGKIHLPTPLGDDFNLGAQGWNDAREKELDNMAKEEAIMYNLVGHELANVIVQCDGLAGNLQAMREDNEREDFLHEYYQKTVEATAKRFKHVGATADGIKREVESMMLDPMTDWGKSSLPVPAHLWKFSAQIAQKMVETGFHVRVLFGLDSDSPKSLQVSLREFLLQLPPYRRRKVQLEGSDLPMKIRNLNALGIFDVLMRAVPAVAAQWLVVAAAQPIHQESLSLQNDFWFNHLRGIAPAHDHVSYVGALSQRAGSFDALPIADFYLLMVYSPWWQHCRRAVVEFNRLAAVLRPADLRPLLMDCTRPVNEKMCSRFLGDPRRPLPLWTAGVDAHPVYVSLSDPWPAAAMPLLVVGSHEEFLSKDNFVRARLAVARLLPGEITAETMLRWVQRARPEALGPLTKSLPTARPPWATFGNTSRTQAEKADLDDLDGWDRFQESDVRAGLALWLHEIFERQVFEIKEEDHRERRRNALLTFLDLLCSYFPDHLPGPSKNPRDCRESLCHLGWLLQDQKFWSSHIENIEVAVQEAPPEGRPGDEPQKPAELKPSTRRFQRLRWEKLEHHWQLCGEPWPELAARGFSRCRSKDPLASGLPCGVWGLMHSVLTEIAELRQCTMAHAENPDDCIGPPKNTTAKELRTFMKEEAQNMKVLEAEQRREFLDEEHAKKPVRLLAPGVGEGWCLKTQGLYAGYTSAPGNNVTAVMRLEVLKGDDKVAGKLISFEGKEVDEMVELQLADDFIRKDGGAIIDRIIKGPKAIDDLEFQFFKLRTVEGSPVPSKAAPWQDMLKGSFLELPELVFEGPRPCLGRPPKICRQKCSRFKFEKVKDLAEGNVTLGKLVDVSDAPDQCIGRLYRRKWFFWSEDLGKGLVPCSEASLYQNVVFGPDNETFCPQDRSHRCLDVDFRLHFEDFPFVAVKENRDMRTKNFSPAGALQIFQRAVQLFWRCHECRVRFEAYKLDEDEVKAPCQASLWLWSVHNAINGRLSDGHSQDSPWPGPGRSPSHWPQRSLCPDCYSKEGKPRPDRLCHFLWNDFYRSWVNVAEKVHSTSNFTEKDAVVEGQVGLIPQLQRWQVAVIGSVIVLVAQGFRFRHEGQHRSRSGWHLLSTEES</sequence>
<comment type="catalytic activity">
    <reaction evidence="7">
        <text>2 R'C(R)SH + O2 = R'C(R)S-S(R)CR' + H2O2</text>
        <dbReference type="Rhea" id="RHEA:17357"/>
        <dbReference type="ChEBI" id="CHEBI:15379"/>
        <dbReference type="ChEBI" id="CHEBI:16240"/>
        <dbReference type="ChEBI" id="CHEBI:16520"/>
        <dbReference type="ChEBI" id="CHEBI:17412"/>
        <dbReference type="EC" id="1.8.3.2"/>
    </reaction>
</comment>
<dbReference type="EMBL" id="CAXAMN010002169">
    <property type="protein sequence ID" value="CAK8998094.1"/>
    <property type="molecule type" value="Genomic_DNA"/>
</dbReference>
<gene>
    <name evidence="10" type="ORF">CCMP2556_LOCUS5117</name>
</gene>
<evidence type="ECO:0000256" key="4">
    <source>
        <dbReference type="ARBA" id="ARBA00022827"/>
    </source>
</evidence>
<keyword evidence="11" id="KW-1185">Reference proteome</keyword>
<evidence type="ECO:0000256" key="3">
    <source>
        <dbReference type="ARBA" id="ARBA00022729"/>
    </source>
</evidence>
<feature type="region of interest" description="Disordered" evidence="8">
    <location>
        <begin position="634"/>
        <end position="653"/>
    </location>
</feature>
<keyword evidence="6" id="KW-1015">Disulfide bond</keyword>
<dbReference type="Gene3D" id="1.20.120.310">
    <property type="entry name" value="ERV/ALR sulfhydryl oxidase domain"/>
    <property type="match status" value="1"/>
</dbReference>
<feature type="domain" description="ERV/ALR sulfhydryl oxidase" evidence="9">
    <location>
        <begin position="995"/>
        <end position="1108"/>
    </location>
</feature>
<dbReference type="Pfam" id="PF04777">
    <property type="entry name" value="Evr1_Alr"/>
    <property type="match status" value="1"/>
</dbReference>
<dbReference type="PROSITE" id="PS51324">
    <property type="entry name" value="ERV_ALR"/>
    <property type="match status" value="1"/>
</dbReference>
<evidence type="ECO:0000256" key="8">
    <source>
        <dbReference type="SAM" id="MobiDB-lite"/>
    </source>
</evidence>
<evidence type="ECO:0000259" key="9">
    <source>
        <dbReference type="PROSITE" id="PS51324"/>
    </source>
</evidence>
<dbReference type="Proteomes" id="UP001642484">
    <property type="component" value="Unassembled WGS sequence"/>
</dbReference>
<dbReference type="InterPro" id="IPR017905">
    <property type="entry name" value="ERV/ALR_sulphydryl_oxidase"/>
</dbReference>
<comment type="cofactor">
    <cofactor evidence="1 7">
        <name>FAD</name>
        <dbReference type="ChEBI" id="CHEBI:57692"/>
    </cofactor>
</comment>
<dbReference type="PANTHER" id="PTHR22897">
    <property type="entry name" value="QUIESCIN Q6-RELATED SULFHYDRYL OXIDASE"/>
    <property type="match status" value="1"/>
</dbReference>
<name>A0ABP0I9T6_9DINO</name>
<feature type="region of interest" description="Disordered" evidence="8">
    <location>
        <begin position="1090"/>
        <end position="1109"/>
    </location>
</feature>
<accession>A0ABP0I9T6</accession>
<feature type="compositionally biased region" description="Basic and acidic residues" evidence="8">
    <location>
        <begin position="641"/>
        <end position="651"/>
    </location>
</feature>
<organism evidence="10 11">
    <name type="scientific">Durusdinium trenchii</name>
    <dbReference type="NCBI Taxonomy" id="1381693"/>
    <lineage>
        <taxon>Eukaryota</taxon>
        <taxon>Sar</taxon>
        <taxon>Alveolata</taxon>
        <taxon>Dinophyceae</taxon>
        <taxon>Suessiales</taxon>
        <taxon>Symbiodiniaceae</taxon>
        <taxon>Durusdinium</taxon>
    </lineage>
</organism>
<evidence type="ECO:0000313" key="10">
    <source>
        <dbReference type="EMBL" id="CAK8998094.1"/>
    </source>
</evidence>
<evidence type="ECO:0000256" key="7">
    <source>
        <dbReference type="RuleBase" id="RU371123"/>
    </source>
</evidence>
<evidence type="ECO:0000256" key="5">
    <source>
        <dbReference type="ARBA" id="ARBA00023002"/>
    </source>
</evidence>
<comment type="caution">
    <text evidence="10">The sequence shown here is derived from an EMBL/GenBank/DDBJ whole genome shotgun (WGS) entry which is preliminary data.</text>
</comment>
<dbReference type="PANTHER" id="PTHR22897:SF8">
    <property type="entry name" value="SULFHYDRYL OXIDASE"/>
    <property type="match status" value="1"/>
</dbReference>
<proteinExistence type="predicted"/>
<dbReference type="EC" id="1.8.3.2" evidence="7"/>
<keyword evidence="3" id="KW-0732">Signal</keyword>
<dbReference type="InterPro" id="IPR039798">
    <property type="entry name" value="Sulfhydryl_oxidase"/>
</dbReference>
<protein>
    <recommendedName>
        <fullName evidence="7">Sulfhydryl oxidase</fullName>
        <ecNumber evidence="7">1.8.3.2</ecNumber>
    </recommendedName>
</protein>
<evidence type="ECO:0000256" key="2">
    <source>
        <dbReference type="ARBA" id="ARBA00022630"/>
    </source>
</evidence>
<keyword evidence="5 7" id="KW-0560">Oxidoreductase</keyword>
<evidence type="ECO:0000313" key="11">
    <source>
        <dbReference type="Proteomes" id="UP001642484"/>
    </source>
</evidence>
<dbReference type="InterPro" id="IPR036774">
    <property type="entry name" value="ERV/ALR_sulphydryl_oxid_sf"/>
</dbReference>
<keyword evidence="2 7" id="KW-0285">Flavoprotein</keyword>
<reference evidence="10 11" key="1">
    <citation type="submission" date="2024-02" db="EMBL/GenBank/DDBJ databases">
        <authorList>
            <person name="Chen Y."/>
            <person name="Shah S."/>
            <person name="Dougan E. K."/>
            <person name="Thang M."/>
            <person name="Chan C."/>
        </authorList>
    </citation>
    <scope>NUCLEOTIDE SEQUENCE [LARGE SCALE GENOMIC DNA]</scope>
</reference>
<evidence type="ECO:0000256" key="6">
    <source>
        <dbReference type="ARBA" id="ARBA00023157"/>
    </source>
</evidence>
<evidence type="ECO:0000256" key="1">
    <source>
        <dbReference type="ARBA" id="ARBA00001974"/>
    </source>
</evidence>
<keyword evidence="4 7" id="KW-0274">FAD</keyword>